<gene>
    <name evidence="18" type="ORF">NOG11_02230</name>
</gene>
<name>A0A9X2L6X8_9PROT</name>
<organism evidence="18 19">
    <name type="scientific">Parvularcula maris</name>
    <dbReference type="NCBI Taxonomy" id="2965077"/>
    <lineage>
        <taxon>Bacteria</taxon>
        <taxon>Pseudomonadati</taxon>
        <taxon>Pseudomonadota</taxon>
        <taxon>Alphaproteobacteria</taxon>
        <taxon>Parvularculales</taxon>
        <taxon>Parvularculaceae</taxon>
        <taxon>Parvularcula</taxon>
    </lineage>
</organism>
<feature type="region of interest" description="Disordered" evidence="16">
    <location>
        <begin position="159"/>
        <end position="178"/>
    </location>
</feature>
<dbReference type="EC" id="2.7.7.2" evidence="15"/>
<evidence type="ECO:0000313" key="18">
    <source>
        <dbReference type="EMBL" id="MCQ8184193.1"/>
    </source>
</evidence>
<evidence type="ECO:0000256" key="3">
    <source>
        <dbReference type="ARBA" id="ARBA00005201"/>
    </source>
</evidence>
<dbReference type="Pfam" id="PF01687">
    <property type="entry name" value="Flavokinase"/>
    <property type="match status" value="1"/>
</dbReference>
<keyword evidence="9 15" id="KW-0418">Kinase</keyword>
<evidence type="ECO:0000256" key="4">
    <source>
        <dbReference type="ARBA" id="ARBA00022630"/>
    </source>
</evidence>
<dbReference type="PANTHER" id="PTHR22749:SF6">
    <property type="entry name" value="RIBOFLAVIN KINASE"/>
    <property type="match status" value="1"/>
</dbReference>
<evidence type="ECO:0000256" key="5">
    <source>
        <dbReference type="ARBA" id="ARBA00022643"/>
    </source>
</evidence>
<dbReference type="GO" id="GO:0008531">
    <property type="term" value="F:riboflavin kinase activity"/>
    <property type="evidence" value="ECO:0007669"/>
    <property type="project" value="UniProtKB-UniRule"/>
</dbReference>
<dbReference type="InterPro" id="IPR015864">
    <property type="entry name" value="FAD_synthase"/>
</dbReference>
<proteinExistence type="inferred from homology"/>
<evidence type="ECO:0000256" key="1">
    <source>
        <dbReference type="ARBA" id="ARBA00002121"/>
    </source>
</evidence>
<comment type="catalytic activity">
    <reaction evidence="13 15">
        <text>riboflavin + ATP = FMN + ADP + H(+)</text>
        <dbReference type="Rhea" id="RHEA:14357"/>
        <dbReference type="ChEBI" id="CHEBI:15378"/>
        <dbReference type="ChEBI" id="CHEBI:30616"/>
        <dbReference type="ChEBI" id="CHEBI:57986"/>
        <dbReference type="ChEBI" id="CHEBI:58210"/>
        <dbReference type="ChEBI" id="CHEBI:456216"/>
        <dbReference type="EC" id="2.7.1.26"/>
    </reaction>
</comment>
<dbReference type="Gene3D" id="2.40.30.30">
    <property type="entry name" value="Riboflavin kinase-like"/>
    <property type="match status" value="1"/>
</dbReference>
<dbReference type="SUPFAM" id="SSF82114">
    <property type="entry name" value="Riboflavin kinase-like"/>
    <property type="match status" value="1"/>
</dbReference>
<protein>
    <recommendedName>
        <fullName evidence="15">Riboflavin biosynthesis protein</fullName>
    </recommendedName>
    <domain>
        <recommendedName>
            <fullName evidence="15">Riboflavin kinase</fullName>
            <ecNumber evidence="15">2.7.1.26</ecNumber>
        </recommendedName>
        <alternativeName>
            <fullName evidence="15">Flavokinase</fullName>
        </alternativeName>
    </domain>
    <domain>
        <recommendedName>
            <fullName evidence="15">FMN adenylyltransferase</fullName>
            <ecNumber evidence="15">2.7.7.2</ecNumber>
        </recommendedName>
        <alternativeName>
            <fullName evidence="15">FAD pyrophosphorylase</fullName>
        </alternativeName>
        <alternativeName>
            <fullName evidence="15">FAD synthase</fullName>
        </alternativeName>
    </domain>
</protein>
<evidence type="ECO:0000256" key="13">
    <source>
        <dbReference type="ARBA" id="ARBA00047880"/>
    </source>
</evidence>
<dbReference type="InterPro" id="IPR023465">
    <property type="entry name" value="Riboflavin_kinase_dom_sf"/>
</dbReference>
<dbReference type="GO" id="GO:0003919">
    <property type="term" value="F:FMN adenylyltransferase activity"/>
    <property type="evidence" value="ECO:0007669"/>
    <property type="project" value="UniProtKB-UniRule"/>
</dbReference>
<keyword evidence="7 15" id="KW-0548">Nucleotidyltransferase</keyword>
<evidence type="ECO:0000256" key="14">
    <source>
        <dbReference type="ARBA" id="ARBA00049494"/>
    </source>
</evidence>
<keyword evidence="19" id="KW-1185">Reference proteome</keyword>
<comment type="pathway">
    <text evidence="2 15">Cofactor biosynthesis; FAD biosynthesis; FAD from FMN: step 1/1.</text>
</comment>
<dbReference type="GO" id="GO:0005524">
    <property type="term" value="F:ATP binding"/>
    <property type="evidence" value="ECO:0007669"/>
    <property type="project" value="UniProtKB-UniRule"/>
</dbReference>
<dbReference type="Gene3D" id="3.40.50.620">
    <property type="entry name" value="HUPs"/>
    <property type="match status" value="1"/>
</dbReference>
<evidence type="ECO:0000256" key="12">
    <source>
        <dbReference type="ARBA" id="ARBA00023268"/>
    </source>
</evidence>
<dbReference type="InterPro" id="IPR002606">
    <property type="entry name" value="Riboflavin_kinase_bac"/>
</dbReference>
<keyword evidence="6 15" id="KW-0808">Transferase</keyword>
<evidence type="ECO:0000256" key="6">
    <source>
        <dbReference type="ARBA" id="ARBA00022679"/>
    </source>
</evidence>
<keyword evidence="12" id="KW-0511">Multifunctional enzyme</keyword>
<evidence type="ECO:0000256" key="11">
    <source>
        <dbReference type="ARBA" id="ARBA00022840"/>
    </source>
</evidence>
<comment type="pathway">
    <text evidence="3 15">Cofactor biosynthesis; FMN biosynthesis; FMN from riboflavin (ATP route): step 1/1.</text>
</comment>
<sequence length="307" mass="33193">MSLVRAPLACSLAEPLRGAVAVMGNLDGVHLGHQTLIAEAKKVAEEMGRPLAAVTFEPHPRRVFNPDAPPFLLTPLEVKAELLEEAGCEHIFALPFIPELYKQSPDAFVRGVLAETLGLSGIVTGQDFQFGKDRAGSSETLAKIAGEVGMTYRAIEPVGEGEQKHSSSTARGALREGRPGDAKAVLGRDWFVRGEVVRGRELARTLGFPTANVVLGDVIRPKYGVYACQAVVDGNTHGAVTNIGIRPTVDGKEERLEVHLFDFDGDLYGKTIDCHFIRFIREERKMDGLDALKAQIAKDSEAARAVV</sequence>
<comment type="function">
    <text evidence="1">Catalyzes the phosphorylation of riboflavin to FMN followed by the adenylation of FMN to FAD.</text>
</comment>
<evidence type="ECO:0000256" key="9">
    <source>
        <dbReference type="ARBA" id="ARBA00022777"/>
    </source>
</evidence>
<dbReference type="PIRSF" id="PIRSF004491">
    <property type="entry name" value="FAD_Synth"/>
    <property type="match status" value="1"/>
</dbReference>
<dbReference type="SMART" id="SM00904">
    <property type="entry name" value="Flavokinase"/>
    <property type="match status" value="1"/>
</dbReference>
<evidence type="ECO:0000256" key="7">
    <source>
        <dbReference type="ARBA" id="ARBA00022695"/>
    </source>
</evidence>
<comment type="catalytic activity">
    <reaction evidence="14 15">
        <text>FMN + ATP + H(+) = FAD + diphosphate</text>
        <dbReference type="Rhea" id="RHEA:17237"/>
        <dbReference type="ChEBI" id="CHEBI:15378"/>
        <dbReference type="ChEBI" id="CHEBI:30616"/>
        <dbReference type="ChEBI" id="CHEBI:33019"/>
        <dbReference type="ChEBI" id="CHEBI:57692"/>
        <dbReference type="ChEBI" id="CHEBI:58210"/>
        <dbReference type="EC" id="2.7.7.2"/>
    </reaction>
</comment>
<dbReference type="FunFam" id="2.40.30.30:FF:000003">
    <property type="entry name" value="Riboflavin biosynthesis protein"/>
    <property type="match status" value="1"/>
</dbReference>
<evidence type="ECO:0000256" key="16">
    <source>
        <dbReference type="SAM" id="MobiDB-lite"/>
    </source>
</evidence>
<comment type="similarity">
    <text evidence="15">Belongs to the ribF family.</text>
</comment>
<evidence type="ECO:0000256" key="10">
    <source>
        <dbReference type="ARBA" id="ARBA00022827"/>
    </source>
</evidence>
<keyword evidence="8 15" id="KW-0547">Nucleotide-binding</keyword>
<dbReference type="CDD" id="cd02064">
    <property type="entry name" value="FAD_synthetase_N"/>
    <property type="match status" value="1"/>
</dbReference>
<dbReference type="AlphaFoldDB" id="A0A9X2L6X8"/>
<feature type="domain" description="Riboflavin kinase" evidence="17">
    <location>
        <begin position="185"/>
        <end position="306"/>
    </location>
</feature>
<dbReference type="NCBIfam" id="TIGR00083">
    <property type="entry name" value="ribF"/>
    <property type="match status" value="1"/>
</dbReference>
<evidence type="ECO:0000259" key="17">
    <source>
        <dbReference type="SMART" id="SM00904"/>
    </source>
</evidence>
<dbReference type="SUPFAM" id="SSF52374">
    <property type="entry name" value="Nucleotidylyl transferase"/>
    <property type="match status" value="1"/>
</dbReference>
<evidence type="ECO:0000256" key="8">
    <source>
        <dbReference type="ARBA" id="ARBA00022741"/>
    </source>
</evidence>
<dbReference type="GO" id="GO:0009231">
    <property type="term" value="P:riboflavin biosynthetic process"/>
    <property type="evidence" value="ECO:0007669"/>
    <property type="project" value="InterPro"/>
</dbReference>
<dbReference type="InterPro" id="IPR014729">
    <property type="entry name" value="Rossmann-like_a/b/a_fold"/>
</dbReference>
<dbReference type="EC" id="2.7.1.26" evidence="15"/>
<keyword evidence="4 15" id="KW-0285">Flavoprotein</keyword>
<reference evidence="18" key="1">
    <citation type="submission" date="2022-07" db="EMBL/GenBank/DDBJ databases">
        <title>Parvularcula maris sp. nov., an algicidal bacterium isolated from seawater.</title>
        <authorList>
            <person name="Li F."/>
        </authorList>
    </citation>
    <scope>NUCLEOTIDE SEQUENCE</scope>
    <source>
        <strain evidence="18">BGMRC 0090</strain>
    </source>
</reference>
<dbReference type="PANTHER" id="PTHR22749">
    <property type="entry name" value="RIBOFLAVIN KINASE/FMN ADENYLYLTRANSFERASE"/>
    <property type="match status" value="1"/>
</dbReference>
<dbReference type="GO" id="GO:0006747">
    <property type="term" value="P:FAD biosynthetic process"/>
    <property type="evidence" value="ECO:0007669"/>
    <property type="project" value="UniProtKB-UniRule"/>
</dbReference>
<dbReference type="EMBL" id="JANIBC010000001">
    <property type="protein sequence ID" value="MCQ8184193.1"/>
    <property type="molecule type" value="Genomic_DNA"/>
</dbReference>
<dbReference type="Pfam" id="PF06574">
    <property type="entry name" value="FAD_syn"/>
    <property type="match status" value="1"/>
</dbReference>
<keyword evidence="5 15" id="KW-0288">FMN</keyword>
<keyword evidence="11 15" id="KW-0067">ATP-binding</keyword>
<dbReference type="NCBIfam" id="NF004160">
    <property type="entry name" value="PRK05627.1-3"/>
    <property type="match status" value="1"/>
</dbReference>
<dbReference type="Proteomes" id="UP001142610">
    <property type="component" value="Unassembled WGS sequence"/>
</dbReference>
<comment type="caution">
    <text evidence="18">The sequence shown here is derived from an EMBL/GenBank/DDBJ whole genome shotgun (WGS) entry which is preliminary data.</text>
</comment>
<dbReference type="InterPro" id="IPR023468">
    <property type="entry name" value="Riboflavin_kinase"/>
</dbReference>
<evidence type="ECO:0000256" key="2">
    <source>
        <dbReference type="ARBA" id="ARBA00004726"/>
    </source>
</evidence>
<dbReference type="RefSeq" id="WP_256617997.1">
    <property type="nucleotide sequence ID" value="NZ_JANIBC010000001.1"/>
</dbReference>
<dbReference type="InterPro" id="IPR015865">
    <property type="entry name" value="Riboflavin_kinase_bac/euk"/>
</dbReference>
<evidence type="ECO:0000256" key="15">
    <source>
        <dbReference type="PIRNR" id="PIRNR004491"/>
    </source>
</evidence>
<accession>A0A9X2L6X8</accession>
<keyword evidence="10 15" id="KW-0274">FAD</keyword>
<evidence type="ECO:0000313" key="19">
    <source>
        <dbReference type="Proteomes" id="UP001142610"/>
    </source>
</evidence>
<dbReference type="GO" id="GO:0009398">
    <property type="term" value="P:FMN biosynthetic process"/>
    <property type="evidence" value="ECO:0007669"/>
    <property type="project" value="UniProtKB-UniRule"/>
</dbReference>